<organism evidence="1 2">
    <name type="scientific">Hypothenemus hampei</name>
    <name type="common">Coffee berry borer</name>
    <dbReference type="NCBI Taxonomy" id="57062"/>
    <lineage>
        <taxon>Eukaryota</taxon>
        <taxon>Metazoa</taxon>
        <taxon>Ecdysozoa</taxon>
        <taxon>Arthropoda</taxon>
        <taxon>Hexapoda</taxon>
        <taxon>Insecta</taxon>
        <taxon>Pterygota</taxon>
        <taxon>Neoptera</taxon>
        <taxon>Endopterygota</taxon>
        <taxon>Coleoptera</taxon>
        <taxon>Polyphaga</taxon>
        <taxon>Cucujiformia</taxon>
        <taxon>Curculionidae</taxon>
        <taxon>Scolytinae</taxon>
        <taxon>Hypothenemus</taxon>
    </lineage>
</organism>
<keyword evidence="2" id="KW-1185">Reference proteome</keyword>
<sequence length="114" mass="12896">MVGLQHEDILSYILIDGNPNKRENNDARRTIPVGQEEEILVRIAENNKLSTRRLSATMGMSQSCVWRILHKEKFHPYHVTPVQNLLAPGACNTRPTIVTSIQVQVLVRNSLVVI</sequence>
<proteinExistence type="predicted"/>
<accession>A0ABD1FDP1</accession>
<gene>
    <name evidence="1" type="ORF">ABEB36_000200</name>
</gene>
<evidence type="ECO:0000313" key="2">
    <source>
        <dbReference type="Proteomes" id="UP001566132"/>
    </source>
</evidence>
<comment type="caution">
    <text evidence="1">The sequence shown here is derived from an EMBL/GenBank/DDBJ whole genome shotgun (WGS) entry which is preliminary data.</text>
</comment>
<dbReference type="Proteomes" id="UP001566132">
    <property type="component" value="Unassembled WGS sequence"/>
</dbReference>
<dbReference type="EMBL" id="JBDJPC010000001">
    <property type="protein sequence ID" value="KAL1516281.1"/>
    <property type="molecule type" value="Genomic_DNA"/>
</dbReference>
<reference evidence="1 2" key="1">
    <citation type="submission" date="2024-05" db="EMBL/GenBank/DDBJ databases">
        <title>Genetic variation in Jamaican populations of the coffee berry borer (Hypothenemus hampei).</title>
        <authorList>
            <person name="Errbii M."/>
            <person name="Myrie A."/>
        </authorList>
    </citation>
    <scope>NUCLEOTIDE SEQUENCE [LARGE SCALE GENOMIC DNA]</scope>
    <source>
        <strain evidence="1">JA-Hopewell-2020-01-JO</strain>
        <tissue evidence="1">Whole body</tissue>
    </source>
</reference>
<name>A0ABD1FDP1_HYPHA</name>
<dbReference type="AlphaFoldDB" id="A0ABD1FDP1"/>
<evidence type="ECO:0000313" key="1">
    <source>
        <dbReference type="EMBL" id="KAL1516281.1"/>
    </source>
</evidence>
<protein>
    <submittedName>
        <fullName evidence="1">Uncharacterized protein</fullName>
    </submittedName>
</protein>